<feature type="compositionally biased region" description="Polar residues" evidence="9">
    <location>
        <begin position="1597"/>
        <end position="1610"/>
    </location>
</feature>
<sequence length="1947" mass="219988">MGSGSSSSGRPSPSPVIPLKGSEQPEAAAPECDSRLPFSNFRELFTLKNYWKTVKRNDVQCGKTMLAKYLSEQVDNKGMYSKLGRINGIPPPDCTDPAFEATAAAYLKVFDDVITAVEEKPGDVQGACDRLSNVGKMHRTKMSTDRISAFFRSFDKRFEVQEDCLPTKTTEEQMKVEEEVASTVAQFLSTRTEGEKSPHFNREMHIAFVMTYLKQLPTSYQGLDASRPWMCYWGVHSLNLLGYQISEEMKSEIVTFLKTCVHPDGGYGGGPGQLGHLATTYAAVLCLISLGTEEAFASIDRDLTYKFLLARHQSSGAYTMHYGGEEDIRAPYLALVTASLLKIIDSKLTDLVVEWIMSCQTFEGGFGGEPGTEAHGGYTFCGFACLCLLDKAKVVDLNILLKWLVRKQMKFEGGFQGRTNKHVDGCYSFWQGAVFRLIDTELMREGLVPLEGAFDARALQEYILDPHGGLRDKPGVRRDLYHTCYVLSGLSVAQSLIDDKSLVLGGEDSLVEETHPIYNVVLSCEEKAHIYFSNLCHMKVKKMIGSGKSGVGNCFKGKNTFKKYNKDGKKENGISRPGQNRFHDDEQDGFVPRFKKEEAHAKHKVFDDDGKETVSKANNKNKFMNGAANEKKHKPNGDKKDMKHNKNKFGGKKTNTEQDENSPVNGNEERKMKKMKKKEGKAMAREVPSVKHREGQKWYQYQINEQIKEPSDRLEAEKAKPIEDEADLLLRTDHDLYSRMMRSQSGGEAAWLQTIMAKGTAGDRKTAMTLQTKSSPVHSISFIRSMVHTVERQNVRESMELIPLLTEVFVDELLPNDRKLVSFGSRPLARINEICAHSVQTRKRLLVLWRFEHELKMVYERFTKALESLASGAIEKLCIACVEAGQNLLVQRMEQENFLLQLLVNKLGHPNSKVAHRCENLLGDLSRKQMNMRPNIVTEVERLIYRRNVSERAQQYAASFLSQLVLRAGEEDLAIQLLTIYFGLFKTLVAAKKTDGKLVGILLAGANRAFPYAKGKMDSLVEEMESLYRLVHQAPFGVALQTLKLLHHVLGINDSLSDRFYGTLYRKLLDHAPSTAQHQLLDLLWKTLKTDQVTSRVRAFVKRLLQIASSETAGFAAGILILVSRLIESRPQLIVRERDAQNEMLVESMGINGIEIEDDEEERYVDLDDDGKPLERGIKGEKKEEDENEDEDCDDEVKELSFSVKSEKGGKKKEKEDDKKKVVKGRLQPLPTKGWVHRKNQAHHGGICVYSSSARNPLFISTDGTFDAELVLLTQHFHPSIVVFAQTLIQGKTINYGADPLEDFTTISFLDRFVYRNPKTTVSSKGVLGVQKKGAVGVKALAISSKMDRKKEDDYDDDAASVNSDEFERVMERFEPGEANDNFDIDFGKEFSSEKQKKKSTKRKISDVDGDENDEENEDGEDKGKRMDSDESDEDYGENDAFVSADRFAEEMEGFGDEETREQRKERLKKKVKRVKGRKYRMEDSSNYPATPSASQKIESMKSAVQWYDSPSLSFQRRAKSDIPKNSQMEEDPFFGKKVDSESETSNSCDGFNARLPHSSRKFRRRLRPSTSIEELNEKEERKTDEMMNEKIESEVSRSPASSNSFQTNGEDLIQQGRRSIQLLKLRRQTIGKAEDEDITTPKRKRKLEDEESIEKENGYEEEDFEENEEKKIGVTLLTPSLSRRSHSKRGRICEKWPLTPLSSSLPSVISCESISSNSLTPRRISGGRSSKRDELIDTPEGNEKDEEIMRMKEIGKEKKAIKMTSAGTSLPFELLHSEMVLYAEERGRQSEEDRKKLLESGLEDEKLVTRAFAHHNSMTYLEGVGWRVGYVMGEKVSRDVPRLATELELMKFICKELWNNCFGKQVDNLRTNHQGVYVMHDNYFITVAPFAGDSGYLDKSSSFLAFPCGLVRGALAALSINAIVTTTVETLPQVKFHIQIQGKTSK</sequence>
<evidence type="ECO:0000256" key="5">
    <source>
        <dbReference type="ARBA" id="ARBA00015798"/>
    </source>
</evidence>
<feature type="region of interest" description="Disordered" evidence="9">
    <location>
        <begin position="601"/>
        <end position="672"/>
    </location>
</feature>
<dbReference type="Pfam" id="PF03914">
    <property type="entry name" value="CBF"/>
    <property type="match status" value="1"/>
</dbReference>
<feature type="compositionally biased region" description="Basic residues" evidence="9">
    <location>
        <begin position="1466"/>
        <end position="1479"/>
    </location>
</feature>
<evidence type="ECO:0000256" key="7">
    <source>
        <dbReference type="ARBA" id="ARBA00030182"/>
    </source>
</evidence>
<dbReference type="EC" id="2.5.1.58" evidence="4"/>
<feature type="region of interest" description="Disordered" evidence="9">
    <location>
        <begin position="1204"/>
        <end position="1223"/>
    </location>
</feature>
<comment type="similarity">
    <text evidence="3">Belongs to the CBF/MAK21 family.</text>
</comment>
<evidence type="ECO:0000256" key="6">
    <source>
        <dbReference type="ARBA" id="ARBA00022737"/>
    </source>
</evidence>
<evidence type="ECO:0000259" key="10">
    <source>
        <dbReference type="Pfam" id="PF00432"/>
    </source>
</evidence>
<accession>A0A2A6BGP5</accession>
<dbReference type="InterPro" id="IPR037992">
    <property type="entry name" value="TRAPPC6/Trs33"/>
</dbReference>
<evidence type="ECO:0000256" key="3">
    <source>
        <dbReference type="ARBA" id="ARBA00007797"/>
    </source>
</evidence>
<dbReference type="InterPro" id="IPR026872">
    <property type="entry name" value="FTB"/>
</dbReference>
<evidence type="ECO:0000256" key="1">
    <source>
        <dbReference type="ARBA" id="ARBA00004222"/>
    </source>
</evidence>
<dbReference type="Pfam" id="PF00432">
    <property type="entry name" value="Prenyltrans"/>
    <property type="match status" value="1"/>
</dbReference>
<feature type="region of interest" description="Disordered" evidence="9">
    <location>
        <begin position="1396"/>
        <end position="1497"/>
    </location>
</feature>
<dbReference type="GO" id="GO:0048193">
    <property type="term" value="P:Golgi vesicle transport"/>
    <property type="evidence" value="ECO:0007669"/>
    <property type="project" value="InterPro"/>
</dbReference>
<feature type="compositionally biased region" description="Polar residues" evidence="9">
    <location>
        <begin position="1485"/>
        <end position="1497"/>
    </location>
</feature>
<feature type="compositionally biased region" description="Low complexity" evidence="9">
    <location>
        <begin position="1"/>
        <end position="11"/>
    </location>
</feature>
<keyword evidence="6" id="KW-0677">Repeat</keyword>
<feature type="region of interest" description="Disordered" evidence="9">
    <location>
        <begin position="1162"/>
        <end position="1198"/>
    </location>
</feature>
<dbReference type="InterPro" id="IPR040155">
    <property type="entry name" value="CEBPZ/Mak21-like"/>
</dbReference>
<keyword evidence="13" id="KW-1185">Reference proteome</keyword>
<feature type="compositionally biased region" description="Basic and acidic residues" evidence="9">
    <location>
        <begin position="1205"/>
        <end position="1220"/>
    </location>
</feature>
<dbReference type="GO" id="GO:0005965">
    <property type="term" value="C:protein farnesyltransferase complex"/>
    <property type="evidence" value="ECO:0007669"/>
    <property type="project" value="InterPro"/>
</dbReference>
<proteinExistence type="inferred from homology"/>
<reference evidence="12" key="2">
    <citation type="submission" date="2022-06" db="UniProtKB">
        <authorList>
            <consortium name="EnsemblMetazoa"/>
        </authorList>
    </citation>
    <scope>IDENTIFICATION</scope>
    <source>
        <strain evidence="12">PS312</strain>
    </source>
</reference>
<feature type="region of interest" description="Disordered" evidence="9">
    <location>
        <begin position="1717"/>
        <end position="1745"/>
    </location>
</feature>
<feature type="compositionally biased region" description="Basic and acidic residues" evidence="9">
    <location>
        <begin position="1579"/>
        <end position="1596"/>
    </location>
</feature>
<feature type="compositionally biased region" description="Acidic residues" evidence="9">
    <location>
        <begin position="1408"/>
        <end position="1421"/>
    </location>
</feature>
<dbReference type="FunFam" id="3.30.1380.20:FF:000021">
    <property type="entry name" value="TRansport Protein Particle"/>
    <property type="match status" value="1"/>
</dbReference>
<feature type="compositionally biased region" description="Basic and acidic residues" evidence="9">
    <location>
        <begin position="1164"/>
        <end position="1185"/>
    </location>
</feature>
<feature type="domain" description="CCAAT-binding factor" evidence="11">
    <location>
        <begin position="1039"/>
        <end position="1285"/>
    </location>
</feature>
<feature type="compositionally biased region" description="Acidic residues" evidence="9">
    <location>
        <begin position="1186"/>
        <end position="1197"/>
    </location>
</feature>
<name>A0A2A6BGP5_PRIPA</name>
<dbReference type="InterPro" id="IPR024096">
    <property type="entry name" value="NO_sig/Golgi_transp_ligand-bd"/>
</dbReference>
<feature type="region of interest" description="Disordered" evidence="9">
    <location>
        <begin position="566"/>
        <end position="587"/>
    </location>
</feature>
<dbReference type="InterPro" id="IPR001330">
    <property type="entry name" value="Prenyltrans"/>
</dbReference>
<dbReference type="SUPFAM" id="SSF48371">
    <property type="entry name" value="ARM repeat"/>
    <property type="match status" value="1"/>
</dbReference>
<dbReference type="PANTHER" id="PTHR12048:SF0">
    <property type="entry name" value="CCAAT_ENHANCER-BINDING PROTEIN ZETA"/>
    <property type="match status" value="1"/>
</dbReference>
<evidence type="ECO:0000256" key="8">
    <source>
        <dbReference type="ARBA" id="ARBA00032909"/>
    </source>
</evidence>
<gene>
    <name evidence="12" type="primary">WBGene00206179</name>
</gene>
<dbReference type="EnsemblMetazoa" id="PPA33319.1">
    <property type="protein sequence ID" value="PPA33319.1"/>
    <property type="gene ID" value="WBGene00206179"/>
</dbReference>
<evidence type="ECO:0000256" key="4">
    <source>
        <dbReference type="ARBA" id="ARBA00012702"/>
    </source>
</evidence>
<dbReference type="GO" id="GO:0005634">
    <property type="term" value="C:nucleus"/>
    <property type="evidence" value="ECO:0000318"/>
    <property type="project" value="GO_Central"/>
</dbReference>
<dbReference type="GO" id="GO:0004660">
    <property type="term" value="F:protein farnesyltransferase activity"/>
    <property type="evidence" value="ECO:0007669"/>
    <property type="project" value="UniProtKB-EC"/>
</dbReference>
<dbReference type="SUPFAM" id="SSF111126">
    <property type="entry name" value="Ligand-binding domain in the NO signalling and Golgi transport"/>
    <property type="match status" value="1"/>
</dbReference>
<dbReference type="CDD" id="cd02893">
    <property type="entry name" value="FTase"/>
    <property type="match status" value="1"/>
</dbReference>
<feature type="compositionally biased region" description="Basic residues" evidence="9">
    <location>
        <begin position="1558"/>
        <end position="1568"/>
    </location>
</feature>
<dbReference type="GO" id="GO:0005794">
    <property type="term" value="C:Golgi apparatus"/>
    <property type="evidence" value="ECO:0007669"/>
    <property type="project" value="UniProtKB-SubCell"/>
</dbReference>
<dbReference type="Gene3D" id="1.50.10.20">
    <property type="match status" value="1"/>
</dbReference>
<dbReference type="Pfam" id="PF04051">
    <property type="entry name" value="TRAPP"/>
    <property type="match status" value="1"/>
</dbReference>
<evidence type="ECO:0000256" key="9">
    <source>
        <dbReference type="SAM" id="MobiDB-lite"/>
    </source>
</evidence>
<dbReference type="InterPro" id="IPR007194">
    <property type="entry name" value="TRAPP_component"/>
</dbReference>
<dbReference type="InterPro" id="IPR005612">
    <property type="entry name" value="CCAAT-binding_factor"/>
</dbReference>
<feature type="region of interest" description="Disordered" evidence="9">
    <location>
        <begin position="1"/>
        <end position="31"/>
    </location>
</feature>
<evidence type="ECO:0000313" key="12">
    <source>
        <dbReference type="EnsemblMetazoa" id="PPA33319.1"/>
    </source>
</evidence>
<feature type="compositionally biased region" description="Acidic residues" evidence="9">
    <location>
        <begin position="1451"/>
        <end position="1460"/>
    </location>
</feature>
<dbReference type="InterPro" id="IPR016024">
    <property type="entry name" value="ARM-type_fold"/>
</dbReference>
<accession>A0A8R1YKY6</accession>
<evidence type="ECO:0000313" key="13">
    <source>
        <dbReference type="Proteomes" id="UP000005239"/>
    </source>
</evidence>
<feature type="compositionally biased region" description="Basic residues" evidence="9">
    <location>
        <begin position="642"/>
        <end position="651"/>
    </location>
</feature>
<feature type="region of interest" description="Disordered" evidence="9">
    <location>
        <begin position="1518"/>
        <end position="1614"/>
    </location>
</feature>
<comment type="subcellular location">
    <subcellularLocation>
        <location evidence="1">Golgi apparatus</location>
        <location evidence="1">cis-Golgi network</location>
    </subcellularLocation>
</comment>
<dbReference type="SUPFAM" id="SSF48239">
    <property type="entry name" value="Terpenoid cyclases/Protein prenyltransferases"/>
    <property type="match status" value="1"/>
</dbReference>
<evidence type="ECO:0000256" key="2">
    <source>
        <dbReference type="ARBA" id="ARBA00006218"/>
    </source>
</evidence>
<dbReference type="Gene3D" id="3.30.1380.20">
    <property type="entry name" value="Trafficking protein particle complex subunit 3"/>
    <property type="match status" value="1"/>
</dbReference>
<feature type="region of interest" description="Disordered" evidence="9">
    <location>
        <begin position="1634"/>
        <end position="1670"/>
    </location>
</feature>
<reference evidence="13" key="1">
    <citation type="journal article" date="2008" name="Nat. Genet.">
        <title>The Pristionchus pacificus genome provides a unique perspective on nematode lifestyle and parasitism.</title>
        <authorList>
            <person name="Dieterich C."/>
            <person name="Clifton S.W."/>
            <person name="Schuster L.N."/>
            <person name="Chinwalla A."/>
            <person name="Delehaunty K."/>
            <person name="Dinkelacker I."/>
            <person name="Fulton L."/>
            <person name="Fulton R."/>
            <person name="Godfrey J."/>
            <person name="Minx P."/>
            <person name="Mitreva M."/>
            <person name="Roeseler W."/>
            <person name="Tian H."/>
            <person name="Witte H."/>
            <person name="Yang S.P."/>
            <person name="Wilson R.K."/>
            <person name="Sommer R.J."/>
        </authorList>
    </citation>
    <scope>NUCLEOTIDE SEQUENCE [LARGE SCALE GENOMIC DNA]</scope>
    <source>
        <strain evidence="13">PS312</strain>
    </source>
</reference>
<dbReference type="PANTHER" id="PTHR12048">
    <property type="entry name" value="CCAAT-BINDING FACTOR-RELATED"/>
    <property type="match status" value="1"/>
</dbReference>
<protein>
    <recommendedName>
        <fullName evidence="5">Protein farnesyltransferase subunit beta</fullName>
        <ecNumber evidence="4">2.5.1.58</ecNumber>
    </recommendedName>
    <alternativeName>
        <fullName evidence="7">CAAX farnesyltransferase subunit beta</fullName>
    </alternativeName>
    <alternativeName>
        <fullName evidence="8">Ras proteins prenyltransferase subunit beta</fullName>
    </alternativeName>
</protein>
<evidence type="ECO:0000259" key="11">
    <source>
        <dbReference type="Pfam" id="PF03914"/>
    </source>
</evidence>
<feature type="compositionally biased region" description="Basic and acidic residues" evidence="9">
    <location>
        <begin position="601"/>
        <end position="614"/>
    </location>
</feature>
<dbReference type="Proteomes" id="UP000005239">
    <property type="component" value="Unassembled WGS sequence"/>
</dbReference>
<organism evidence="12 13">
    <name type="scientific">Pristionchus pacificus</name>
    <name type="common">Parasitic nematode worm</name>
    <dbReference type="NCBI Taxonomy" id="54126"/>
    <lineage>
        <taxon>Eukaryota</taxon>
        <taxon>Metazoa</taxon>
        <taxon>Ecdysozoa</taxon>
        <taxon>Nematoda</taxon>
        <taxon>Chromadorea</taxon>
        <taxon>Rhabditida</taxon>
        <taxon>Rhabditina</taxon>
        <taxon>Diplogasteromorpha</taxon>
        <taxon>Diplogasteroidea</taxon>
        <taxon>Neodiplogasteridae</taxon>
        <taxon>Pristionchus</taxon>
    </lineage>
</organism>
<feature type="domain" description="Prenyltransferase alpha-alpha toroid" evidence="10">
    <location>
        <begin position="200"/>
        <end position="520"/>
    </location>
</feature>
<comment type="similarity">
    <text evidence="2">Belongs to the TRAPP small subunits family. BET3 subfamily.</text>
</comment>
<dbReference type="InterPro" id="IPR008930">
    <property type="entry name" value="Terpenoid_cyclase/PrenylTrfase"/>
</dbReference>
<dbReference type="CDD" id="cd14944">
    <property type="entry name" value="TRAPPC6A_Trs33"/>
    <property type="match status" value="1"/>
</dbReference>
<feature type="compositionally biased region" description="Acidic residues" evidence="9">
    <location>
        <begin position="1650"/>
        <end position="1668"/>
    </location>
</feature>